<dbReference type="Gene3D" id="3.40.1510.10">
    <property type="entry name" value="Hut operon regulatory protein HutP"/>
    <property type="match status" value="1"/>
</dbReference>
<dbReference type="CDD" id="cd11640">
    <property type="entry name" value="HutP"/>
    <property type="match status" value="1"/>
</dbReference>
<comment type="function">
    <text evidence="1">Antiterminator that binds to cis-acting regulatory sequences on the mRNA in the presence of histidine, thereby suppressing transcription termination and activating the hut operon for histidine utilization.</text>
</comment>
<keyword evidence="10" id="KW-1185">Reference proteome</keyword>
<keyword evidence="5" id="KW-0694">RNA-binding</keyword>
<dbReference type="InterPro" id="IPR015111">
    <property type="entry name" value="Regulatory_HutP"/>
</dbReference>
<name>A0A1H0VBJ4_9CLOT</name>
<comment type="subunit">
    <text evidence="3">Homohexamer.</text>
</comment>
<evidence type="ECO:0000313" key="9">
    <source>
        <dbReference type="EMBL" id="SDP75724.1"/>
    </source>
</evidence>
<evidence type="ECO:0000256" key="3">
    <source>
        <dbReference type="ARBA" id="ARBA00011643"/>
    </source>
</evidence>
<keyword evidence="6" id="KW-0805">Transcription regulation</keyword>
<dbReference type="STRING" id="94869.SAMN04488529_11552"/>
<evidence type="ECO:0000256" key="6">
    <source>
        <dbReference type="ARBA" id="ARBA00023015"/>
    </source>
</evidence>
<reference evidence="9 10" key="1">
    <citation type="submission" date="2016-10" db="EMBL/GenBank/DDBJ databases">
        <authorList>
            <person name="de Groot N.N."/>
        </authorList>
    </citation>
    <scope>NUCLEOTIDE SEQUENCE [LARGE SCALE GENOMIC DNA]</scope>
    <source>
        <strain evidence="9 10">DSM 12272</strain>
    </source>
</reference>
<proteinExistence type="inferred from homology"/>
<evidence type="ECO:0000256" key="4">
    <source>
        <dbReference type="ARBA" id="ARBA00019377"/>
    </source>
</evidence>
<sequence length="139" mass="14961">MIEKNSVEVAKIATKMAISTREEEHKLVDELRKEDIFAVAVDIGGNLNTSIPKIIERALVASKRTGIIKDCHLHDGAVVGATREALMQVSSKANGLSVGGKIGIARYGEHLSVTIFLSIGLLHLNEVVIGIGHRSIPEM</sequence>
<dbReference type="InterPro" id="IPR036482">
    <property type="entry name" value="Regulatory_HutP_sf"/>
</dbReference>
<accession>A0A1H0VBJ4</accession>
<organism evidence="9 10">
    <name type="scientific">Clostridium gasigenes</name>
    <dbReference type="NCBI Taxonomy" id="94869"/>
    <lineage>
        <taxon>Bacteria</taxon>
        <taxon>Bacillati</taxon>
        <taxon>Bacillota</taxon>
        <taxon>Clostridia</taxon>
        <taxon>Eubacteriales</taxon>
        <taxon>Clostridiaceae</taxon>
        <taxon>Clostridium</taxon>
    </lineage>
</organism>
<dbReference type="EMBL" id="FNJM01000015">
    <property type="protein sequence ID" value="SDP75724.1"/>
    <property type="molecule type" value="Genomic_DNA"/>
</dbReference>
<dbReference type="RefSeq" id="WP_207713870.1">
    <property type="nucleotide sequence ID" value="NZ_CP071376.1"/>
</dbReference>
<gene>
    <name evidence="9" type="ORF">SAMN04488529_11552</name>
</gene>
<dbReference type="AlphaFoldDB" id="A0A1H0VBJ4"/>
<evidence type="ECO:0000256" key="1">
    <source>
        <dbReference type="ARBA" id="ARBA00002945"/>
    </source>
</evidence>
<protein>
    <recommendedName>
        <fullName evidence="4">Hut operon positive regulatory protein</fullName>
    </recommendedName>
</protein>
<evidence type="ECO:0000256" key="5">
    <source>
        <dbReference type="ARBA" id="ARBA00022884"/>
    </source>
</evidence>
<evidence type="ECO:0000256" key="2">
    <source>
        <dbReference type="ARBA" id="ARBA00009992"/>
    </source>
</evidence>
<dbReference type="GeneID" id="65308189"/>
<keyword evidence="7" id="KW-0010">Activator</keyword>
<evidence type="ECO:0000256" key="8">
    <source>
        <dbReference type="ARBA" id="ARBA00023163"/>
    </source>
</evidence>
<keyword evidence="8" id="KW-0804">Transcription</keyword>
<dbReference type="Pfam" id="PF09021">
    <property type="entry name" value="HutP"/>
    <property type="match status" value="1"/>
</dbReference>
<evidence type="ECO:0000313" key="10">
    <source>
        <dbReference type="Proteomes" id="UP000198597"/>
    </source>
</evidence>
<dbReference type="GO" id="GO:0003723">
    <property type="term" value="F:RNA binding"/>
    <property type="evidence" value="ECO:0007669"/>
    <property type="project" value="UniProtKB-KW"/>
</dbReference>
<evidence type="ECO:0000256" key="7">
    <source>
        <dbReference type="ARBA" id="ARBA00023159"/>
    </source>
</evidence>
<dbReference type="Proteomes" id="UP000198597">
    <property type="component" value="Unassembled WGS sequence"/>
</dbReference>
<comment type="similarity">
    <text evidence="2">Belongs to the HutP family.</text>
</comment>